<evidence type="ECO:0000256" key="6">
    <source>
        <dbReference type="PROSITE-ProRule" id="PRU00433"/>
    </source>
</evidence>
<accession>A0AAJ0U1L5</accession>
<dbReference type="EMBL" id="NRSJ01000004">
    <property type="protein sequence ID" value="MBK1703606.1"/>
    <property type="molecule type" value="Genomic_DNA"/>
</dbReference>
<gene>
    <name evidence="8" type="ORF">CKO40_03300</name>
</gene>
<dbReference type="Gene3D" id="1.10.760.10">
    <property type="entry name" value="Cytochrome c-like domain"/>
    <property type="match status" value="1"/>
</dbReference>
<keyword evidence="4" id="KW-0249">Electron transport</keyword>
<evidence type="ECO:0000256" key="1">
    <source>
        <dbReference type="ARBA" id="ARBA00022448"/>
    </source>
</evidence>
<evidence type="ECO:0000256" key="2">
    <source>
        <dbReference type="ARBA" id="ARBA00022617"/>
    </source>
</evidence>
<dbReference type="PANTHER" id="PTHR40942:SF4">
    <property type="entry name" value="CYTOCHROME C5"/>
    <property type="match status" value="1"/>
</dbReference>
<keyword evidence="3 6" id="KW-0479">Metal-binding</keyword>
<proteinExistence type="predicted"/>
<dbReference type="InterPro" id="IPR036909">
    <property type="entry name" value="Cyt_c-like_dom_sf"/>
</dbReference>
<evidence type="ECO:0000313" key="9">
    <source>
        <dbReference type="Proteomes" id="UP001296776"/>
    </source>
</evidence>
<evidence type="ECO:0000256" key="3">
    <source>
        <dbReference type="ARBA" id="ARBA00022723"/>
    </source>
</evidence>
<keyword evidence="2 6" id="KW-0349">Heme</keyword>
<dbReference type="GO" id="GO:0005506">
    <property type="term" value="F:iron ion binding"/>
    <property type="evidence" value="ECO:0007669"/>
    <property type="project" value="InterPro"/>
</dbReference>
<dbReference type="PANTHER" id="PTHR40942">
    <property type="match status" value="1"/>
</dbReference>
<reference evidence="8" key="1">
    <citation type="submission" date="2017-08" db="EMBL/GenBank/DDBJ databases">
        <authorList>
            <person name="Imhoff J.F."/>
            <person name="Rahn T."/>
            <person name="Kuenzel S."/>
            <person name="Neulinger S.C."/>
        </authorList>
    </citation>
    <scope>NUCLEOTIDE SEQUENCE</scope>
    <source>
        <strain evidence="8">DSM 11080</strain>
    </source>
</reference>
<dbReference type="GO" id="GO:0020037">
    <property type="term" value="F:heme binding"/>
    <property type="evidence" value="ECO:0007669"/>
    <property type="project" value="InterPro"/>
</dbReference>
<evidence type="ECO:0000259" key="7">
    <source>
        <dbReference type="PROSITE" id="PS51007"/>
    </source>
</evidence>
<organism evidence="8 9">
    <name type="scientific">Halochromatium glycolicum</name>
    <dbReference type="NCBI Taxonomy" id="85075"/>
    <lineage>
        <taxon>Bacteria</taxon>
        <taxon>Pseudomonadati</taxon>
        <taxon>Pseudomonadota</taxon>
        <taxon>Gammaproteobacteria</taxon>
        <taxon>Chromatiales</taxon>
        <taxon>Chromatiaceae</taxon>
        <taxon>Halochromatium</taxon>
    </lineage>
</organism>
<feature type="domain" description="Cytochrome c" evidence="7">
    <location>
        <begin position="36"/>
        <end position="122"/>
    </location>
</feature>
<evidence type="ECO:0000256" key="5">
    <source>
        <dbReference type="ARBA" id="ARBA00023004"/>
    </source>
</evidence>
<dbReference type="SUPFAM" id="SSF46626">
    <property type="entry name" value="Cytochrome c"/>
    <property type="match status" value="1"/>
</dbReference>
<reference evidence="8" key="2">
    <citation type="journal article" date="2020" name="Microorganisms">
        <title>Osmotic Adaptation and Compatible Solute Biosynthesis of Phototrophic Bacteria as Revealed from Genome Analyses.</title>
        <authorList>
            <person name="Imhoff J.F."/>
            <person name="Rahn T."/>
            <person name="Kunzel S."/>
            <person name="Keller A."/>
            <person name="Neulinger S.C."/>
        </authorList>
    </citation>
    <scope>NUCLEOTIDE SEQUENCE</scope>
    <source>
        <strain evidence="8">DSM 11080</strain>
    </source>
</reference>
<dbReference type="AlphaFoldDB" id="A0AAJ0U1L5"/>
<dbReference type="RefSeq" id="WP_200344708.1">
    <property type="nucleotide sequence ID" value="NZ_NRSJ01000004.1"/>
</dbReference>
<sequence length="133" mass="14220">MSRDAAPLVAALLLAGCSPGGSEPPAGFEMPRFADPVLAEGRSVWMGTCRACHLMGAAGAPAVTDFENWQPRIAKGIRALFKSPIHGIKGDDGEYKMPPRGGNDRLTDRQIEAAVEYMVASVEYLHQQPRQGG</sequence>
<dbReference type="PRINTS" id="PR00607">
    <property type="entry name" value="CYTCHROMECIE"/>
</dbReference>
<dbReference type="Proteomes" id="UP001296776">
    <property type="component" value="Unassembled WGS sequence"/>
</dbReference>
<evidence type="ECO:0000313" key="8">
    <source>
        <dbReference type="EMBL" id="MBK1703606.1"/>
    </source>
</evidence>
<dbReference type="InterPro" id="IPR002323">
    <property type="entry name" value="Cyt_CIE"/>
</dbReference>
<evidence type="ECO:0000256" key="4">
    <source>
        <dbReference type="ARBA" id="ARBA00022982"/>
    </source>
</evidence>
<dbReference type="InterPro" id="IPR009056">
    <property type="entry name" value="Cyt_c-like_dom"/>
</dbReference>
<keyword evidence="1" id="KW-0813">Transport</keyword>
<dbReference type="PROSITE" id="PS51257">
    <property type="entry name" value="PROKAR_LIPOPROTEIN"/>
    <property type="match status" value="1"/>
</dbReference>
<dbReference type="PROSITE" id="PS51007">
    <property type="entry name" value="CYTC"/>
    <property type="match status" value="1"/>
</dbReference>
<comment type="caution">
    <text evidence="8">The sequence shown here is derived from an EMBL/GenBank/DDBJ whole genome shotgun (WGS) entry which is preliminary data.</text>
</comment>
<keyword evidence="9" id="KW-1185">Reference proteome</keyword>
<dbReference type="Pfam" id="PF13442">
    <property type="entry name" value="Cytochrome_CBB3"/>
    <property type="match status" value="1"/>
</dbReference>
<dbReference type="GO" id="GO:0009055">
    <property type="term" value="F:electron transfer activity"/>
    <property type="evidence" value="ECO:0007669"/>
    <property type="project" value="InterPro"/>
</dbReference>
<protein>
    <recommendedName>
        <fullName evidence="7">Cytochrome c domain-containing protein</fullName>
    </recommendedName>
</protein>
<name>A0AAJ0U1L5_9GAMM</name>
<keyword evidence="5 6" id="KW-0408">Iron</keyword>